<reference evidence="3 4" key="1">
    <citation type="submission" date="2016-10" db="EMBL/GenBank/DDBJ databases">
        <authorList>
            <person name="de Groot N.N."/>
        </authorList>
    </citation>
    <scope>NUCLEOTIDE SEQUENCE [LARGE SCALE GENOMIC DNA]</scope>
    <source>
        <strain evidence="3 4">DSM 21771</strain>
    </source>
</reference>
<dbReference type="RefSeq" id="WP_090396188.1">
    <property type="nucleotide sequence ID" value="NZ_FNEN01000002.1"/>
</dbReference>
<dbReference type="NCBIfam" id="TIGR01167">
    <property type="entry name" value="LPXTG_anchor"/>
    <property type="match status" value="1"/>
</dbReference>
<evidence type="ECO:0000256" key="1">
    <source>
        <dbReference type="SAM" id="MobiDB-lite"/>
    </source>
</evidence>
<organism evidence="3 4">
    <name type="scientific">Natribacillus halophilus</name>
    <dbReference type="NCBI Taxonomy" id="549003"/>
    <lineage>
        <taxon>Bacteria</taxon>
        <taxon>Bacillati</taxon>
        <taxon>Bacillota</taxon>
        <taxon>Bacilli</taxon>
        <taxon>Bacillales</taxon>
        <taxon>Bacillaceae</taxon>
        <taxon>Natribacillus</taxon>
    </lineage>
</organism>
<sequence length="253" mass="27612">MAKRDLKLFILLFTGLFILLFIVLLVGGAQVLAEENQPESHAEIDIATVPSSAFIEGSNLAPGDQVRSSIDIHNRGQNDFEYDISASKQSGSELLYNVFNLEVEYEDTVIFAGSLQEFTHFEMGSLKSGEHEQLTFTIEFPLQAGNEYQGLETIVALGFSAQGEDTDGDVSPVSSEKSDDEDTQPVSPVSSEDIHDEDSQPVVSQPDDGSPFSGGLLPDTASNWLFMLLIGLLLLVAGISLLKMYRKNTEETI</sequence>
<name>A0A1G8KT55_9BACI</name>
<keyword evidence="2" id="KW-0472">Membrane</keyword>
<evidence type="ECO:0000313" key="3">
    <source>
        <dbReference type="EMBL" id="SDI46608.1"/>
    </source>
</evidence>
<keyword evidence="2" id="KW-1133">Transmembrane helix</keyword>
<proteinExistence type="predicted"/>
<dbReference type="Proteomes" id="UP000198853">
    <property type="component" value="Unassembled WGS sequence"/>
</dbReference>
<evidence type="ECO:0000313" key="4">
    <source>
        <dbReference type="Proteomes" id="UP000198853"/>
    </source>
</evidence>
<dbReference type="EMBL" id="FNEN01000002">
    <property type="protein sequence ID" value="SDI46608.1"/>
    <property type="molecule type" value="Genomic_DNA"/>
</dbReference>
<evidence type="ECO:0000256" key="2">
    <source>
        <dbReference type="SAM" id="Phobius"/>
    </source>
</evidence>
<accession>A0A1G8KT55</accession>
<dbReference type="AlphaFoldDB" id="A0A1G8KT55"/>
<gene>
    <name evidence="3" type="ORF">SAMN04488123_102288</name>
</gene>
<keyword evidence="4" id="KW-1185">Reference proteome</keyword>
<feature type="transmembrane region" description="Helical" evidence="2">
    <location>
        <begin position="224"/>
        <end position="242"/>
    </location>
</feature>
<protein>
    <submittedName>
        <fullName evidence="3">LPXTG-motif cell wall anchor domain-containing protein</fullName>
    </submittedName>
</protein>
<keyword evidence="2" id="KW-0812">Transmembrane</keyword>
<feature type="region of interest" description="Disordered" evidence="1">
    <location>
        <begin position="162"/>
        <end position="214"/>
    </location>
</feature>